<feature type="transmembrane region" description="Helical" evidence="1">
    <location>
        <begin position="36"/>
        <end position="57"/>
    </location>
</feature>
<keyword evidence="4" id="KW-1185">Reference proteome</keyword>
<feature type="transmembrane region" description="Helical" evidence="1">
    <location>
        <begin position="6"/>
        <end position="24"/>
    </location>
</feature>
<protein>
    <recommendedName>
        <fullName evidence="6">YtpI-like protein</fullName>
    </recommendedName>
</protein>
<dbReference type="RefSeq" id="WP_026221714.1">
    <property type="nucleotide sequence ID" value="NZ_JBCNAN010000033.1"/>
</dbReference>
<keyword evidence="1" id="KW-0472">Membrane</keyword>
<dbReference type="OrthoDB" id="2453019at2"/>
<dbReference type="STRING" id="29332.AWH48_06020"/>
<dbReference type="Pfam" id="PF14007">
    <property type="entry name" value="YtpI"/>
    <property type="match status" value="1"/>
</dbReference>
<evidence type="ECO:0000313" key="3">
    <source>
        <dbReference type="EMBL" id="OAH62863.1"/>
    </source>
</evidence>
<evidence type="ECO:0000256" key="1">
    <source>
        <dbReference type="SAM" id="Phobius"/>
    </source>
</evidence>
<dbReference type="AlphaFoldDB" id="A0A177LB89"/>
<reference evidence="4 5" key="1">
    <citation type="submission" date="2016-01" db="EMBL/GenBank/DDBJ databases">
        <title>Investigation of taxonomic status of Bacillus aminovorans.</title>
        <authorList>
            <person name="Verma A."/>
            <person name="Pal Y."/>
            <person name="Krishnamurthi S."/>
        </authorList>
    </citation>
    <scope>NUCLEOTIDE SEQUENCE [LARGE SCALE GENOMIC DNA]</scope>
    <source>
        <strain evidence="3 4">DSM 1314</strain>
        <strain evidence="2 5">DSM 4337</strain>
    </source>
</reference>
<dbReference type="Proteomes" id="UP000076935">
    <property type="component" value="Unassembled WGS sequence"/>
</dbReference>
<comment type="caution">
    <text evidence="3">The sequence shown here is derived from an EMBL/GenBank/DDBJ whole genome shotgun (WGS) entry which is preliminary data.</text>
</comment>
<name>A0A177LB89_9BACI</name>
<keyword evidence="1" id="KW-0812">Transmembrane</keyword>
<evidence type="ECO:0000313" key="2">
    <source>
        <dbReference type="EMBL" id="OAH56325.1"/>
    </source>
</evidence>
<proteinExistence type="predicted"/>
<evidence type="ECO:0008006" key="6">
    <source>
        <dbReference type="Google" id="ProtNLM"/>
    </source>
</evidence>
<dbReference type="EMBL" id="LQWY01000005">
    <property type="protein sequence ID" value="OAH62863.1"/>
    <property type="molecule type" value="Genomic_DNA"/>
</dbReference>
<dbReference type="Proteomes" id="UP000077271">
    <property type="component" value="Unassembled WGS sequence"/>
</dbReference>
<evidence type="ECO:0000313" key="5">
    <source>
        <dbReference type="Proteomes" id="UP000077271"/>
    </source>
</evidence>
<dbReference type="InterPro" id="IPR025618">
    <property type="entry name" value="YtpI"/>
</dbReference>
<evidence type="ECO:0000313" key="4">
    <source>
        <dbReference type="Proteomes" id="UP000076935"/>
    </source>
</evidence>
<keyword evidence="1" id="KW-1133">Transmembrane helix</keyword>
<dbReference type="EMBL" id="LQWZ01000023">
    <property type="protein sequence ID" value="OAH56325.1"/>
    <property type="molecule type" value="Genomic_DNA"/>
</dbReference>
<feature type="transmembrane region" description="Helical" evidence="1">
    <location>
        <begin position="63"/>
        <end position="83"/>
    </location>
</feature>
<gene>
    <name evidence="2" type="ORF">AWH48_06020</name>
    <name evidence="3" type="ORF">AWH49_08125</name>
</gene>
<accession>A0A177LB89</accession>
<organism evidence="3 4">
    <name type="scientific">Domibacillus aminovorans</name>
    <dbReference type="NCBI Taxonomy" id="29332"/>
    <lineage>
        <taxon>Bacteria</taxon>
        <taxon>Bacillati</taxon>
        <taxon>Bacillota</taxon>
        <taxon>Bacilli</taxon>
        <taxon>Bacillales</taxon>
        <taxon>Bacillaceae</taxon>
        <taxon>Domibacillus</taxon>
    </lineage>
</organism>
<sequence length="102" mass="11877">MPNFFFVVIIVLAFVFYLFYKVQYVRSRRPMERKWLSAKSSMALGLFVGFFGINTLLIQQTTVAYIVAAVFILYGFASMIAGYKMYKHYLPFAQSEADELDR</sequence>